<evidence type="ECO:0000313" key="2">
    <source>
        <dbReference type="EMBL" id="MYH63329.1"/>
    </source>
</evidence>
<organism evidence="2">
    <name type="scientific">Caldilineaceae bacterium SB0675_bin_29</name>
    <dbReference type="NCBI Taxonomy" id="2605266"/>
    <lineage>
        <taxon>Bacteria</taxon>
        <taxon>Bacillati</taxon>
        <taxon>Chloroflexota</taxon>
        <taxon>Caldilineae</taxon>
        <taxon>Caldilineales</taxon>
        <taxon>Caldilineaceae</taxon>
    </lineage>
</organism>
<dbReference type="AlphaFoldDB" id="A0A6B1G326"/>
<reference evidence="2" key="1">
    <citation type="submission" date="2019-09" db="EMBL/GenBank/DDBJ databases">
        <title>Characterisation of the sponge microbiome using genome-centric metagenomics.</title>
        <authorList>
            <person name="Engelberts J.P."/>
            <person name="Robbins S.J."/>
            <person name="De Goeij J.M."/>
            <person name="Aranda M."/>
            <person name="Bell S.C."/>
            <person name="Webster N.S."/>
        </authorList>
    </citation>
    <scope>NUCLEOTIDE SEQUENCE</scope>
    <source>
        <strain evidence="2">SB0675_bin_29</strain>
    </source>
</reference>
<dbReference type="EMBL" id="VYDA01000596">
    <property type="protein sequence ID" value="MYH63329.1"/>
    <property type="molecule type" value="Genomic_DNA"/>
</dbReference>
<accession>A0A6B1G326</accession>
<gene>
    <name evidence="2" type="ORF">F4148_16785</name>
</gene>
<evidence type="ECO:0000256" key="1">
    <source>
        <dbReference type="SAM" id="MobiDB-lite"/>
    </source>
</evidence>
<protein>
    <submittedName>
        <fullName evidence="2">Uncharacterized protein</fullName>
    </submittedName>
</protein>
<proteinExistence type="predicted"/>
<comment type="caution">
    <text evidence="2">The sequence shown here is derived from an EMBL/GenBank/DDBJ whole genome shotgun (WGS) entry which is preliminary data.</text>
</comment>
<sequence length="71" mass="7443">MCHLHVYTNLTECGAIVAGAVAGEYRVNIIDATVDADAPTATDSNSATRTGTYRAPCTSTDEDASFSDPYP</sequence>
<feature type="region of interest" description="Disordered" evidence="1">
    <location>
        <begin position="38"/>
        <end position="71"/>
    </location>
</feature>
<name>A0A6B1G326_9CHLR</name>